<protein>
    <submittedName>
        <fullName evidence="1">Uncharacterized protein</fullName>
    </submittedName>
</protein>
<dbReference type="Gene3D" id="1.10.357.10">
    <property type="entry name" value="Tetracycline Repressor, domain 2"/>
    <property type="match status" value="1"/>
</dbReference>
<sequence length="125" mass="13616">MAVGTEPRHPWVGAEPFRQPWRPALLDFYESVGRLPHALAVPERARFDAAGALVNCVLGVAVQNAARPGRGPKDKGRCTDQETGRADFLAGVASLNVSPFERRLITGRVVPRVHGQPGRLSLEDR</sequence>
<dbReference type="RefSeq" id="WP_346106467.1">
    <property type="nucleotide sequence ID" value="NZ_BAAAMU010000025.1"/>
</dbReference>
<dbReference type="SUPFAM" id="SSF48498">
    <property type="entry name" value="Tetracyclin repressor-like, C-terminal domain"/>
    <property type="match status" value="1"/>
</dbReference>
<evidence type="ECO:0000313" key="1">
    <source>
        <dbReference type="EMBL" id="GAA1637542.1"/>
    </source>
</evidence>
<dbReference type="Proteomes" id="UP001500064">
    <property type="component" value="Unassembled WGS sequence"/>
</dbReference>
<name>A0ABN2FA87_9ACTN</name>
<dbReference type="EMBL" id="BAAAMU010000025">
    <property type="protein sequence ID" value="GAA1637542.1"/>
    <property type="molecule type" value="Genomic_DNA"/>
</dbReference>
<dbReference type="InterPro" id="IPR036271">
    <property type="entry name" value="Tet_transcr_reg_TetR-rel_C_sf"/>
</dbReference>
<reference evidence="1 2" key="1">
    <citation type="journal article" date="2019" name="Int. J. Syst. Evol. Microbiol.">
        <title>The Global Catalogue of Microorganisms (GCM) 10K type strain sequencing project: providing services to taxonomists for standard genome sequencing and annotation.</title>
        <authorList>
            <consortium name="The Broad Institute Genomics Platform"/>
            <consortium name="The Broad Institute Genome Sequencing Center for Infectious Disease"/>
            <person name="Wu L."/>
            <person name="Ma J."/>
        </authorList>
    </citation>
    <scope>NUCLEOTIDE SEQUENCE [LARGE SCALE GENOMIC DNA]</scope>
    <source>
        <strain evidence="1 2">JCM 13929</strain>
    </source>
</reference>
<evidence type="ECO:0000313" key="2">
    <source>
        <dbReference type="Proteomes" id="UP001500064"/>
    </source>
</evidence>
<comment type="caution">
    <text evidence="1">The sequence shown here is derived from an EMBL/GenBank/DDBJ whole genome shotgun (WGS) entry which is preliminary data.</text>
</comment>
<gene>
    <name evidence="1" type="ORF">GCM10009733_038290</name>
</gene>
<keyword evidence="2" id="KW-1185">Reference proteome</keyword>
<organism evidence="1 2">
    <name type="scientific">Nonomuraea maheshkhaliensis</name>
    <dbReference type="NCBI Taxonomy" id="419590"/>
    <lineage>
        <taxon>Bacteria</taxon>
        <taxon>Bacillati</taxon>
        <taxon>Actinomycetota</taxon>
        <taxon>Actinomycetes</taxon>
        <taxon>Streptosporangiales</taxon>
        <taxon>Streptosporangiaceae</taxon>
        <taxon>Nonomuraea</taxon>
    </lineage>
</organism>
<accession>A0ABN2FA87</accession>
<proteinExistence type="predicted"/>